<evidence type="ECO:0000256" key="2">
    <source>
        <dbReference type="ARBA" id="ARBA00023002"/>
    </source>
</evidence>
<organism evidence="7 8">
    <name type="scientific">Fredinandcohnia salidurans</name>
    <dbReference type="NCBI Taxonomy" id="2595041"/>
    <lineage>
        <taxon>Bacteria</taxon>
        <taxon>Bacillati</taxon>
        <taxon>Bacillota</taxon>
        <taxon>Bacilli</taxon>
        <taxon>Bacillales</taxon>
        <taxon>Bacillaceae</taxon>
        <taxon>Fredinandcohnia</taxon>
    </lineage>
</organism>
<dbReference type="Gene3D" id="1.10.540.10">
    <property type="entry name" value="Acyl-CoA dehydrogenase/oxidase, N-terminal domain"/>
    <property type="match status" value="1"/>
</dbReference>
<evidence type="ECO:0000256" key="1">
    <source>
        <dbReference type="ARBA" id="ARBA00022630"/>
    </source>
</evidence>
<dbReference type="InterPro" id="IPR013786">
    <property type="entry name" value="AcylCoA_DH/ox_N"/>
</dbReference>
<feature type="domain" description="Acyl-CoA oxidase/dehydrogenase middle" evidence="4">
    <location>
        <begin position="126"/>
        <end position="218"/>
    </location>
</feature>
<evidence type="ECO:0000313" key="7">
    <source>
        <dbReference type="EMBL" id="MFD1779776.1"/>
    </source>
</evidence>
<keyword evidence="8" id="KW-1185">Reference proteome</keyword>
<dbReference type="InterPro" id="IPR036250">
    <property type="entry name" value="AcylCo_DH-like_C"/>
</dbReference>
<dbReference type="Proteomes" id="UP001597227">
    <property type="component" value="Unassembled WGS sequence"/>
</dbReference>
<evidence type="ECO:0000259" key="6">
    <source>
        <dbReference type="Pfam" id="PF08028"/>
    </source>
</evidence>
<dbReference type="Pfam" id="PF02770">
    <property type="entry name" value="Acyl-CoA_dh_M"/>
    <property type="match status" value="1"/>
</dbReference>
<dbReference type="SUPFAM" id="SSF56645">
    <property type="entry name" value="Acyl-CoA dehydrogenase NM domain-like"/>
    <property type="match status" value="1"/>
</dbReference>
<dbReference type="Gene3D" id="2.40.110.10">
    <property type="entry name" value="Butyryl-CoA Dehydrogenase, subunit A, domain 2"/>
    <property type="match status" value="1"/>
</dbReference>
<dbReference type="Gene3D" id="1.20.140.10">
    <property type="entry name" value="Butyryl-CoA Dehydrogenase, subunit A, domain 3"/>
    <property type="match status" value="1"/>
</dbReference>
<evidence type="ECO:0000313" key="8">
    <source>
        <dbReference type="Proteomes" id="UP001597227"/>
    </source>
</evidence>
<dbReference type="InterPro" id="IPR037069">
    <property type="entry name" value="AcylCoA_DH/ox_N_sf"/>
</dbReference>
<dbReference type="InterPro" id="IPR046373">
    <property type="entry name" value="Acyl-CoA_Oxase/DH_mid-dom_sf"/>
</dbReference>
<dbReference type="SUPFAM" id="SSF47203">
    <property type="entry name" value="Acyl-CoA dehydrogenase C-terminal domain-like"/>
    <property type="match status" value="1"/>
</dbReference>
<dbReference type="PANTHER" id="PTHR43884:SF25">
    <property type="entry name" value="ACYL-COA DEHYDROGENASE YDBM-RELATED"/>
    <property type="match status" value="1"/>
</dbReference>
<name>A0ABW4MP78_9BACI</name>
<evidence type="ECO:0000259" key="5">
    <source>
        <dbReference type="Pfam" id="PF02771"/>
    </source>
</evidence>
<feature type="region of interest" description="Disordered" evidence="3">
    <location>
        <begin position="124"/>
        <end position="149"/>
    </location>
</feature>
<protein>
    <submittedName>
        <fullName evidence="7">Acyl-CoA dehydrogenase family protein</fullName>
        <ecNumber evidence="7">1.-.-.-</ecNumber>
    </submittedName>
</protein>
<sequence>MPISFIKTEKQERLYNLASKLADKFNERAAEYDETGEFPLLNIEELINTGYTSLSVPKEYGGKEGLSLYDFVLLQERLAVGDGSTTLSIGWHLGATMDLFDKKRWTEEKRSFYAKEVLQGALYNRAATEPQTGSPTRGGKPQTSARKDGDKWVLSGRKSFTTMSPVLDYFGVIASIEGTDQIGEFLVERSKAGVAIEETWNTISMRGTGSHDLVLTNVELNEDDLVEMVTPEQKAIPNGWLLHIPACYLGIAIAARNYAVKFANEYSPNSLNGPIKAIPNVRRNVGEMEAELLKARHILYAIADKWDRTADRSQLGPELGLAKYIATNSAISVVDKAMRIVGAKSLQKSNPLQRYYRDVRAGLHNPPMDDMTIAKLADQAFKEMEK</sequence>
<dbReference type="CDD" id="cd00567">
    <property type="entry name" value="ACAD"/>
    <property type="match status" value="1"/>
</dbReference>
<keyword evidence="2 7" id="KW-0560">Oxidoreductase</keyword>
<gene>
    <name evidence="7" type="ORF">ACFSFW_14010</name>
</gene>
<comment type="caution">
    <text evidence="7">The sequence shown here is derived from an EMBL/GenBank/DDBJ whole genome shotgun (WGS) entry which is preliminary data.</text>
</comment>
<dbReference type="InterPro" id="IPR009100">
    <property type="entry name" value="AcylCoA_DH/oxidase_NM_dom_sf"/>
</dbReference>
<evidence type="ECO:0000256" key="3">
    <source>
        <dbReference type="SAM" id="MobiDB-lite"/>
    </source>
</evidence>
<evidence type="ECO:0000259" key="4">
    <source>
        <dbReference type="Pfam" id="PF02770"/>
    </source>
</evidence>
<feature type="domain" description="Acyl-CoA dehydrogenase/oxidase N-terminal" evidence="5">
    <location>
        <begin position="8"/>
        <end position="99"/>
    </location>
</feature>
<dbReference type="Pfam" id="PF02771">
    <property type="entry name" value="Acyl-CoA_dh_N"/>
    <property type="match status" value="1"/>
</dbReference>
<proteinExistence type="predicted"/>
<dbReference type="GO" id="GO:0016491">
    <property type="term" value="F:oxidoreductase activity"/>
    <property type="evidence" value="ECO:0007669"/>
    <property type="project" value="UniProtKB-KW"/>
</dbReference>
<dbReference type="InterPro" id="IPR013107">
    <property type="entry name" value="Acyl-CoA_DH_C"/>
</dbReference>
<keyword evidence="1" id="KW-0285">Flavoprotein</keyword>
<dbReference type="Pfam" id="PF08028">
    <property type="entry name" value="Acyl-CoA_dh_2"/>
    <property type="match status" value="1"/>
</dbReference>
<dbReference type="PIRSF" id="PIRSF016578">
    <property type="entry name" value="HsaA"/>
    <property type="match status" value="1"/>
</dbReference>
<dbReference type="RefSeq" id="WP_388039153.1">
    <property type="nucleotide sequence ID" value="NZ_JBHUEK010000022.1"/>
</dbReference>
<dbReference type="InterPro" id="IPR006091">
    <property type="entry name" value="Acyl-CoA_Oxase/DH_mid-dom"/>
</dbReference>
<dbReference type="EMBL" id="JBHUEK010000022">
    <property type="protein sequence ID" value="MFD1779776.1"/>
    <property type="molecule type" value="Genomic_DNA"/>
</dbReference>
<dbReference type="PANTHER" id="PTHR43884">
    <property type="entry name" value="ACYL-COA DEHYDROGENASE"/>
    <property type="match status" value="1"/>
</dbReference>
<reference evidence="8" key="1">
    <citation type="journal article" date="2019" name="Int. J. Syst. Evol. Microbiol.">
        <title>The Global Catalogue of Microorganisms (GCM) 10K type strain sequencing project: providing services to taxonomists for standard genome sequencing and annotation.</title>
        <authorList>
            <consortium name="The Broad Institute Genomics Platform"/>
            <consortium name="The Broad Institute Genome Sequencing Center for Infectious Disease"/>
            <person name="Wu L."/>
            <person name="Ma J."/>
        </authorList>
    </citation>
    <scope>NUCLEOTIDE SEQUENCE [LARGE SCALE GENOMIC DNA]</scope>
    <source>
        <strain evidence="8">CCUG 15531</strain>
    </source>
</reference>
<accession>A0ABW4MP78</accession>
<dbReference type="EC" id="1.-.-.-" evidence="7"/>
<feature type="domain" description="Acyl-CoA dehydrogenase C-terminal" evidence="6">
    <location>
        <begin position="245"/>
        <end position="362"/>
    </location>
</feature>